<evidence type="ECO:0000256" key="7">
    <source>
        <dbReference type="ARBA" id="ARBA00022958"/>
    </source>
</evidence>
<gene>
    <name evidence="11" type="primary">kdpC</name>
    <name evidence="14" type="ORF">ACFFRE_10225</name>
</gene>
<evidence type="ECO:0000256" key="2">
    <source>
        <dbReference type="ARBA" id="ARBA00022475"/>
    </source>
</evidence>
<protein>
    <recommendedName>
        <fullName evidence="11">Potassium-transporting ATPase KdpC subunit</fullName>
    </recommendedName>
    <alternativeName>
        <fullName evidence="11">ATP phosphohydrolase [potassium-transporting] C chain</fullName>
    </alternativeName>
    <alternativeName>
        <fullName evidence="11">Potassium-binding and translocating subunit C</fullName>
    </alternativeName>
    <alternativeName>
        <fullName evidence="11">Potassium-translocating ATPase C chain</fullName>
    </alternativeName>
</protein>
<evidence type="ECO:0000256" key="1">
    <source>
        <dbReference type="ARBA" id="ARBA00022448"/>
    </source>
</evidence>
<evidence type="ECO:0000256" key="10">
    <source>
        <dbReference type="ARBA" id="ARBA00023136"/>
    </source>
</evidence>
<keyword evidence="8 11" id="KW-1133">Transmembrane helix</keyword>
<keyword evidence="4 11" id="KW-0812">Transmembrane</keyword>
<keyword evidence="10 11" id="KW-0472">Membrane</keyword>
<dbReference type="InterPro" id="IPR003820">
    <property type="entry name" value="KdpC"/>
</dbReference>
<organism evidence="14 15">
    <name type="scientific">Aciditerrimonas ferrireducens</name>
    <dbReference type="NCBI Taxonomy" id="667306"/>
    <lineage>
        <taxon>Bacteria</taxon>
        <taxon>Bacillati</taxon>
        <taxon>Actinomycetota</taxon>
        <taxon>Acidimicrobiia</taxon>
        <taxon>Acidimicrobiales</taxon>
        <taxon>Acidimicrobiaceae</taxon>
        <taxon>Aciditerrimonas</taxon>
    </lineage>
</organism>
<evidence type="ECO:0000313" key="14">
    <source>
        <dbReference type="EMBL" id="MFC0082505.1"/>
    </source>
</evidence>
<accession>A0ABV6C485</accession>
<sequence length="209" mass="22136">MYVHLRRSLVLLLCSFAVLGLAYAYAATGLSQALFPHQANGSLGPNGSTLIGQPFDATRWFHGRPDDFGPYAADPAKGVSGGDNPLEADGVQGSSGPTNLGPRSKVLLEDTRALIRWWHEHGVQPTSDLVTTSGSGLDPDISPRSALVQIPMVAKATGVPPADLRALVEREVHPAEWGFLGSPTVDVLQLNEALAHLEARLGLHPGNAR</sequence>
<comment type="similarity">
    <text evidence="11">Belongs to the KdpC family.</text>
</comment>
<name>A0ABV6C485_9ACTN</name>
<keyword evidence="7 11" id="KW-0630">Potassium</keyword>
<feature type="signal peptide" evidence="13">
    <location>
        <begin position="1"/>
        <end position="26"/>
    </location>
</feature>
<dbReference type="PIRSF" id="PIRSF001296">
    <property type="entry name" value="K_ATPase_KdpC"/>
    <property type="match status" value="1"/>
</dbReference>
<dbReference type="EMBL" id="JBHLYQ010000110">
    <property type="protein sequence ID" value="MFC0082505.1"/>
    <property type="molecule type" value="Genomic_DNA"/>
</dbReference>
<keyword evidence="13" id="KW-0732">Signal</keyword>
<keyword evidence="15" id="KW-1185">Reference proteome</keyword>
<comment type="subcellular location">
    <subcellularLocation>
        <location evidence="11">Cell membrane</location>
        <topology evidence="11">Single-pass membrane protein</topology>
    </subcellularLocation>
</comment>
<dbReference type="PANTHER" id="PTHR30042">
    <property type="entry name" value="POTASSIUM-TRANSPORTING ATPASE C CHAIN"/>
    <property type="match status" value="1"/>
</dbReference>
<dbReference type="PANTHER" id="PTHR30042:SF2">
    <property type="entry name" value="POTASSIUM-TRANSPORTING ATPASE KDPC SUBUNIT"/>
    <property type="match status" value="1"/>
</dbReference>
<dbReference type="HAMAP" id="MF_00276">
    <property type="entry name" value="KdpC"/>
    <property type="match status" value="1"/>
</dbReference>
<evidence type="ECO:0000256" key="3">
    <source>
        <dbReference type="ARBA" id="ARBA00022538"/>
    </source>
</evidence>
<keyword evidence="5 11" id="KW-0547">Nucleotide-binding</keyword>
<keyword evidence="9 11" id="KW-0406">Ion transport</keyword>
<reference evidence="14 15" key="1">
    <citation type="submission" date="2024-09" db="EMBL/GenBank/DDBJ databases">
        <authorList>
            <person name="Sun Q."/>
            <person name="Mori K."/>
        </authorList>
    </citation>
    <scope>NUCLEOTIDE SEQUENCE [LARGE SCALE GENOMIC DNA]</scope>
    <source>
        <strain evidence="14 15">JCM 15389</strain>
    </source>
</reference>
<evidence type="ECO:0000256" key="12">
    <source>
        <dbReference type="SAM" id="MobiDB-lite"/>
    </source>
</evidence>
<dbReference type="Proteomes" id="UP001589788">
    <property type="component" value="Unassembled WGS sequence"/>
</dbReference>
<comment type="subunit">
    <text evidence="11">The system is composed of three essential subunits: KdpA, KdpB and KdpC.</text>
</comment>
<evidence type="ECO:0000256" key="11">
    <source>
        <dbReference type="HAMAP-Rule" id="MF_00276"/>
    </source>
</evidence>
<comment type="caution">
    <text evidence="14">The sequence shown here is derived from an EMBL/GenBank/DDBJ whole genome shotgun (WGS) entry which is preliminary data.</text>
</comment>
<evidence type="ECO:0000313" key="15">
    <source>
        <dbReference type="Proteomes" id="UP001589788"/>
    </source>
</evidence>
<evidence type="ECO:0000256" key="6">
    <source>
        <dbReference type="ARBA" id="ARBA00022840"/>
    </source>
</evidence>
<evidence type="ECO:0000256" key="9">
    <source>
        <dbReference type="ARBA" id="ARBA00023065"/>
    </source>
</evidence>
<evidence type="ECO:0000256" key="5">
    <source>
        <dbReference type="ARBA" id="ARBA00022741"/>
    </source>
</evidence>
<feature type="region of interest" description="Disordered" evidence="12">
    <location>
        <begin position="75"/>
        <end position="103"/>
    </location>
</feature>
<dbReference type="Pfam" id="PF02669">
    <property type="entry name" value="KdpC"/>
    <property type="match status" value="1"/>
</dbReference>
<evidence type="ECO:0000256" key="13">
    <source>
        <dbReference type="SAM" id="SignalP"/>
    </source>
</evidence>
<evidence type="ECO:0000256" key="4">
    <source>
        <dbReference type="ARBA" id="ARBA00022692"/>
    </source>
</evidence>
<evidence type="ECO:0000256" key="8">
    <source>
        <dbReference type="ARBA" id="ARBA00022989"/>
    </source>
</evidence>
<keyword evidence="6 11" id="KW-0067">ATP-binding</keyword>
<keyword evidence="1 11" id="KW-0813">Transport</keyword>
<proteinExistence type="inferred from homology"/>
<feature type="chain" id="PRO_5046555316" description="Potassium-transporting ATPase KdpC subunit" evidence="13">
    <location>
        <begin position="27"/>
        <end position="209"/>
    </location>
</feature>
<comment type="function">
    <text evidence="11">Part of the high-affinity ATP-driven potassium transport (or Kdp) system, which catalyzes the hydrolysis of ATP coupled with the electrogenic transport of potassium into the cytoplasm. This subunit acts as a catalytic chaperone that increases the ATP-binding affinity of the ATP-hydrolyzing subunit KdpB by the formation of a transient KdpB/KdpC/ATP ternary complex.</text>
</comment>
<dbReference type="RefSeq" id="WP_377790108.1">
    <property type="nucleotide sequence ID" value="NZ_JBHLYQ010000110.1"/>
</dbReference>
<keyword evidence="3 11" id="KW-0633">Potassium transport</keyword>
<keyword evidence="2 11" id="KW-1003">Cell membrane</keyword>